<protein>
    <submittedName>
        <fullName evidence="2">3893_t:CDS:1</fullName>
    </submittedName>
</protein>
<dbReference type="EMBL" id="CAJVPL010000139">
    <property type="protein sequence ID" value="CAG8453279.1"/>
    <property type="molecule type" value="Genomic_DNA"/>
</dbReference>
<feature type="coiled-coil region" evidence="1">
    <location>
        <begin position="94"/>
        <end position="125"/>
    </location>
</feature>
<gene>
    <name evidence="2" type="ORF">AGERDE_LOCUS1855</name>
</gene>
<evidence type="ECO:0000313" key="2">
    <source>
        <dbReference type="EMBL" id="CAG8453279.1"/>
    </source>
</evidence>
<comment type="caution">
    <text evidence="2">The sequence shown here is derived from an EMBL/GenBank/DDBJ whole genome shotgun (WGS) entry which is preliminary data.</text>
</comment>
<evidence type="ECO:0000256" key="1">
    <source>
        <dbReference type="SAM" id="Coils"/>
    </source>
</evidence>
<dbReference type="Proteomes" id="UP000789831">
    <property type="component" value="Unassembled WGS sequence"/>
</dbReference>
<dbReference type="OrthoDB" id="2490051at2759"/>
<name>A0A9N8VK64_9GLOM</name>
<organism evidence="2 3">
    <name type="scientific">Ambispora gerdemannii</name>
    <dbReference type="NCBI Taxonomy" id="144530"/>
    <lineage>
        <taxon>Eukaryota</taxon>
        <taxon>Fungi</taxon>
        <taxon>Fungi incertae sedis</taxon>
        <taxon>Mucoromycota</taxon>
        <taxon>Glomeromycotina</taxon>
        <taxon>Glomeromycetes</taxon>
        <taxon>Archaeosporales</taxon>
        <taxon>Ambisporaceae</taxon>
        <taxon>Ambispora</taxon>
    </lineage>
</organism>
<keyword evidence="3" id="KW-1185">Reference proteome</keyword>
<accession>A0A9N8VK64</accession>
<dbReference type="AlphaFoldDB" id="A0A9N8VK64"/>
<evidence type="ECO:0000313" key="3">
    <source>
        <dbReference type="Proteomes" id="UP000789831"/>
    </source>
</evidence>
<keyword evidence="1" id="KW-0175">Coiled coil</keyword>
<reference evidence="2" key="1">
    <citation type="submission" date="2021-06" db="EMBL/GenBank/DDBJ databases">
        <authorList>
            <person name="Kallberg Y."/>
            <person name="Tangrot J."/>
            <person name="Rosling A."/>
        </authorList>
    </citation>
    <scope>NUCLEOTIDE SEQUENCE</scope>
    <source>
        <strain evidence="2">MT106</strain>
    </source>
</reference>
<proteinExistence type="predicted"/>
<sequence>MTNIAGKLANIIPGGEVAEAPIGIVGDVINLTGTIIKGKDLEKYTKQFQEILAKDKKNLFLFDVKSELSPFSNDHNAFDHSVCGIWQGRSSIELREMKSSIEAIINNFNELKKKLQTQKGQLSKQA</sequence>